<feature type="region of interest" description="Disordered" evidence="1">
    <location>
        <begin position="227"/>
        <end position="310"/>
    </location>
</feature>
<evidence type="ECO:0000313" key="2">
    <source>
        <dbReference type="EMBL" id="CAF0815300.1"/>
    </source>
</evidence>
<feature type="compositionally biased region" description="Polar residues" evidence="1">
    <location>
        <begin position="144"/>
        <end position="155"/>
    </location>
</feature>
<feature type="region of interest" description="Disordered" evidence="1">
    <location>
        <begin position="141"/>
        <end position="172"/>
    </location>
</feature>
<organism evidence="2 4">
    <name type="scientific">Didymodactylos carnosus</name>
    <dbReference type="NCBI Taxonomy" id="1234261"/>
    <lineage>
        <taxon>Eukaryota</taxon>
        <taxon>Metazoa</taxon>
        <taxon>Spiralia</taxon>
        <taxon>Gnathifera</taxon>
        <taxon>Rotifera</taxon>
        <taxon>Eurotatoria</taxon>
        <taxon>Bdelloidea</taxon>
        <taxon>Philodinida</taxon>
        <taxon>Philodinidae</taxon>
        <taxon>Didymodactylos</taxon>
    </lineage>
</organism>
<accession>A0A813TXA7</accession>
<evidence type="ECO:0000313" key="4">
    <source>
        <dbReference type="Proteomes" id="UP000663829"/>
    </source>
</evidence>
<evidence type="ECO:0000256" key="1">
    <source>
        <dbReference type="SAM" id="MobiDB-lite"/>
    </source>
</evidence>
<reference evidence="2" key="1">
    <citation type="submission" date="2021-02" db="EMBL/GenBank/DDBJ databases">
        <authorList>
            <person name="Nowell W R."/>
        </authorList>
    </citation>
    <scope>NUCLEOTIDE SEQUENCE</scope>
</reference>
<feature type="region of interest" description="Disordered" evidence="1">
    <location>
        <begin position="74"/>
        <end position="98"/>
    </location>
</feature>
<proteinExistence type="predicted"/>
<evidence type="ECO:0000313" key="3">
    <source>
        <dbReference type="EMBL" id="CAF3601356.1"/>
    </source>
</evidence>
<sequence length="412" mass="47047">MLSLSRQSTSLIDYDHLISEQKNNDNGSFCNSNSQNEIRNSGSMTTTIRKSLRTLTWRKTPNTTIIPSTITTSHQRFDSTNSNSKLFQRRRHSSSSYEQQLFEPRLNDDDMTINENDQEEVFSLPSKPFDRIAHRIRKSFRSMGRQTKNVLRNQQRGGDGGGRSRLESNNSNKRLIIKAQSFSDLYDQTTTTTDENSENINGRENNNHQEIKVAISSTMPLIASNKNNEQNQKSQQRRRAPQAPVPHFSISTMTTANDRKPTSVPDQLSKTKSRACDESGYSSLSEPTNSERSSVNSVNKQKNKTSNRTLRTSVSFFLKKRQSSLSNENLPQQQQISSNGKKQLNINRNNRTLLTLSPAIDEEDNNTIHYNDDENIVAEYIDQTAKKPKLTIGKRFQTLRRSFVSNKRCIVE</sequence>
<comment type="caution">
    <text evidence="2">The sequence shown here is derived from an EMBL/GenBank/DDBJ whole genome shotgun (WGS) entry which is preliminary data.</text>
</comment>
<keyword evidence="4" id="KW-1185">Reference proteome</keyword>
<feature type="compositionally biased region" description="Polar residues" evidence="1">
    <location>
        <begin position="280"/>
        <end position="310"/>
    </location>
</feature>
<gene>
    <name evidence="2" type="ORF">GPM918_LOCUS4254</name>
    <name evidence="3" type="ORF">SRO942_LOCUS4255</name>
</gene>
<dbReference type="Proteomes" id="UP000681722">
    <property type="component" value="Unassembled WGS sequence"/>
</dbReference>
<feature type="region of interest" description="Disordered" evidence="1">
    <location>
        <begin position="187"/>
        <end position="207"/>
    </location>
</feature>
<dbReference type="Proteomes" id="UP000663829">
    <property type="component" value="Unassembled WGS sequence"/>
</dbReference>
<name>A0A813TXA7_9BILA</name>
<dbReference type="EMBL" id="CAJOBC010000565">
    <property type="protein sequence ID" value="CAF3601356.1"/>
    <property type="molecule type" value="Genomic_DNA"/>
</dbReference>
<protein>
    <submittedName>
        <fullName evidence="2">Uncharacterized protein</fullName>
    </submittedName>
</protein>
<dbReference type="AlphaFoldDB" id="A0A813TXA7"/>
<dbReference type="EMBL" id="CAJNOQ010000565">
    <property type="protein sequence ID" value="CAF0815300.1"/>
    <property type="molecule type" value="Genomic_DNA"/>
</dbReference>